<sequence>MSFFFSSKKPFCFRTTGISLLFSTYRWLNCYTDIKALGRERGSEEEEEEEVAVRKRILISGVRKQRFVR</sequence>
<protein>
    <submittedName>
        <fullName evidence="1">Uncharacterized protein</fullName>
    </submittedName>
</protein>
<reference evidence="1" key="2">
    <citation type="journal article" date="2015" name="Fish Shellfish Immunol.">
        <title>Early steps in the European eel (Anguilla anguilla)-Vibrio vulnificus interaction in the gills: Role of the RtxA13 toxin.</title>
        <authorList>
            <person name="Callol A."/>
            <person name="Pajuelo D."/>
            <person name="Ebbesson L."/>
            <person name="Teles M."/>
            <person name="MacKenzie S."/>
            <person name="Amaro C."/>
        </authorList>
    </citation>
    <scope>NUCLEOTIDE SEQUENCE</scope>
</reference>
<proteinExistence type="predicted"/>
<dbReference type="EMBL" id="GBXM01013820">
    <property type="protein sequence ID" value="JAH94757.1"/>
    <property type="molecule type" value="Transcribed_RNA"/>
</dbReference>
<name>A0A0E9WWC9_ANGAN</name>
<dbReference type="AlphaFoldDB" id="A0A0E9WWC9"/>
<accession>A0A0E9WWC9</accession>
<reference evidence="1" key="1">
    <citation type="submission" date="2014-11" db="EMBL/GenBank/DDBJ databases">
        <authorList>
            <person name="Amaro Gonzalez C."/>
        </authorList>
    </citation>
    <scope>NUCLEOTIDE SEQUENCE</scope>
</reference>
<evidence type="ECO:0000313" key="1">
    <source>
        <dbReference type="EMBL" id="JAH94757.1"/>
    </source>
</evidence>
<organism evidence="1">
    <name type="scientific">Anguilla anguilla</name>
    <name type="common">European freshwater eel</name>
    <name type="synonym">Muraena anguilla</name>
    <dbReference type="NCBI Taxonomy" id="7936"/>
    <lineage>
        <taxon>Eukaryota</taxon>
        <taxon>Metazoa</taxon>
        <taxon>Chordata</taxon>
        <taxon>Craniata</taxon>
        <taxon>Vertebrata</taxon>
        <taxon>Euteleostomi</taxon>
        <taxon>Actinopterygii</taxon>
        <taxon>Neopterygii</taxon>
        <taxon>Teleostei</taxon>
        <taxon>Anguilliformes</taxon>
        <taxon>Anguillidae</taxon>
        <taxon>Anguilla</taxon>
    </lineage>
</organism>